<dbReference type="OrthoDB" id="1752139at2759"/>
<dbReference type="PaxDb" id="4097-A0A1S4APT3"/>
<evidence type="ECO:0000256" key="1">
    <source>
        <dbReference type="SAM" id="MobiDB-lite"/>
    </source>
</evidence>
<dbReference type="OMA" id="TETEYDQ"/>
<protein>
    <recommendedName>
        <fullName evidence="2">Retrotransposon gag domain-containing protein</fullName>
    </recommendedName>
</protein>
<dbReference type="RefSeq" id="XP_016478591.1">
    <property type="nucleotide sequence ID" value="XM_016623105.1"/>
</dbReference>
<dbReference type="PANTHER" id="PTHR33223">
    <property type="entry name" value="CCHC-TYPE DOMAIN-CONTAINING PROTEIN"/>
    <property type="match status" value="1"/>
</dbReference>
<evidence type="ECO:0000313" key="3">
    <source>
        <dbReference type="RefSeq" id="XP_016478591.1"/>
    </source>
</evidence>
<sequence length="307" mass="34618">MEYKAQRSEYVTSTETEYDQPRNDAVTGDGVPPTNPRDVPNVEPVGVSSHIALNADLGADPERSVAIAQLQSQHKTPSVVEPEITRRTEPVPESSNSNGSWVEPTIMRMLEELTKRIEWGEKKIEDNDKKVETYNSRVDKIPGAPPVLKGLDAKKFIQKPFLPSAAPKPIPKKFRMPNIPKYNGTSDPNEHVTSYTCGIKGNNLNDDEIESVLLKTFVETLSKVAMIWYHNLPPNSIDSFNMLADSFIKAHARAIKVATRKSDISKIRQRNDEMLRQFVSRFQMERMGLPPISDDWTVQDFTQGLNE</sequence>
<dbReference type="PANTHER" id="PTHR33223:SF11">
    <property type="entry name" value="ELEMENT PROTEIN, PUTATIVE-RELATED"/>
    <property type="match status" value="1"/>
</dbReference>
<evidence type="ECO:0000259" key="2">
    <source>
        <dbReference type="Pfam" id="PF03732"/>
    </source>
</evidence>
<feature type="region of interest" description="Disordered" evidence="1">
    <location>
        <begin position="69"/>
        <end position="101"/>
    </location>
</feature>
<dbReference type="Pfam" id="PF03732">
    <property type="entry name" value="Retrotrans_gag"/>
    <property type="match status" value="1"/>
</dbReference>
<proteinExistence type="predicted"/>
<organism evidence="3">
    <name type="scientific">Nicotiana tabacum</name>
    <name type="common">Common tobacco</name>
    <dbReference type="NCBI Taxonomy" id="4097"/>
    <lineage>
        <taxon>Eukaryota</taxon>
        <taxon>Viridiplantae</taxon>
        <taxon>Streptophyta</taxon>
        <taxon>Embryophyta</taxon>
        <taxon>Tracheophyta</taxon>
        <taxon>Spermatophyta</taxon>
        <taxon>Magnoliopsida</taxon>
        <taxon>eudicotyledons</taxon>
        <taxon>Gunneridae</taxon>
        <taxon>Pentapetalae</taxon>
        <taxon>asterids</taxon>
        <taxon>lamiids</taxon>
        <taxon>Solanales</taxon>
        <taxon>Solanaceae</taxon>
        <taxon>Nicotianoideae</taxon>
        <taxon>Nicotianeae</taxon>
        <taxon>Nicotiana</taxon>
    </lineage>
</organism>
<dbReference type="InterPro" id="IPR005162">
    <property type="entry name" value="Retrotrans_gag_dom"/>
</dbReference>
<feature type="domain" description="Retrotransposon gag" evidence="2">
    <location>
        <begin position="216"/>
        <end position="307"/>
    </location>
</feature>
<gene>
    <name evidence="3" type="primary">LOC107799962</name>
</gene>
<dbReference type="AlphaFoldDB" id="A0A1S4APT3"/>
<reference evidence="3" key="1">
    <citation type="submission" date="2025-08" db="UniProtKB">
        <authorList>
            <consortium name="RefSeq"/>
        </authorList>
    </citation>
    <scope>IDENTIFICATION</scope>
</reference>
<dbReference type="KEGG" id="nta:107799962"/>
<feature type="region of interest" description="Disordered" evidence="1">
    <location>
        <begin position="1"/>
        <end position="44"/>
    </location>
</feature>
<accession>A0A1S4APT3</accession>
<name>A0A1S4APT3_TOBAC</name>